<dbReference type="SMART" id="SM00014">
    <property type="entry name" value="acidPPc"/>
    <property type="match status" value="1"/>
</dbReference>
<dbReference type="AlphaFoldDB" id="A0A1E7WHN8"/>
<comment type="caution">
    <text evidence="2">The sequence shown here is derived from an EMBL/GenBank/DDBJ whole genome shotgun (WGS) entry which is preliminary data.</text>
</comment>
<proteinExistence type="predicted"/>
<protein>
    <submittedName>
        <fullName evidence="2">PAP2 superfamily protein</fullName>
    </submittedName>
</protein>
<dbReference type="InterPro" id="IPR010344">
    <property type="entry name" value="YbjH"/>
</dbReference>
<dbReference type="InterPro" id="IPR036938">
    <property type="entry name" value="PAP2/HPO_sf"/>
</dbReference>
<dbReference type="Gene3D" id="1.20.144.10">
    <property type="entry name" value="Phosphatidic acid phosphatase type 2/haloperoxidase"/>
    <property type="match status" value="1"/>
</dbReference>
<dbReference type="OrthoDB" id="19542at2"/>
<dbReference type="Pfam" id="PF01569">
    <property type="entry name" value="PAP2"/>
    <property type="match status" value="1"/>
</dbReference>
<evidence type="ECO:0000313" key="2">
    <source>
        <dbReference type="EMBL" id="OEZ98117.1"/>
    </source>
</evidence>
<feature type="domain" description="Phosphatidic acid phosphatase type 2/haloperoxidase" evidence="1">
    <location>
        <begin position="873"/>
        <end position="982"/>
    </location>
</feature>
<reference evidence="3" key="1">
    <citation type="journal article" date="2016" name="Front. Microbiol.">
        <title>Molecular Keys to the Janthinobacterium and Duganella spp. Interaction with the Plant Pathogen Fusarium graminearum.</title>
        <authorList>
            <person name="Haack F.S."/>
            <person name="Poehlein A."/>
            <person name="Kroger C."/>
            <person name="Voigt C.A."/>
            <person name="Piepenbring M."/>
            <person name="Bode H.B."/>
            <person name="Daniel R."/>
            <person name="Schafer W."/>
            <person name="Streit W.R."/>
        </authorList>
    </citation>
    <scope>NUCLEOTIDE SEQUENCE [LARGE SCALE GENOMIC DNA]</scope>
    <source>
        <strain evidence="3">T54</strain>
    </source>
</reference>
<dbReference type="PATRIC" id="fig|762836.4.peg.3488"/>
<dbReference type="SUPFAM" id="SSF48317">
    <property type="entry name" value="Acid phosphatase/Vanadium-dependent haloperoxidase"/>
    <property type="match status" value="1"/>
</dbReference>
<name>A0A1E7WHN8_9BURK</name>
<dbReference type="EMBL" id="LROM01000093">
    <property type="protein sequence ID" value="OEZ98117.1"/>
    <property type="molecule type" value="Genomic_DNA"/>
</dbReference>
<accession>A0A1E7WHN8</accession>
<gene>
    <name evidence="2" type="ORF">DUPY_33900</name>
</gene>
<keyword evidence="3" id="KW-1185">Reference proteome</keyword>
<dbReference type="InterPro" id="IPR000326">
    <property type="entry name" value="PAP2/HPO"/>
</dbReference>
<evidence type="ECO:0000313" key="3">
    <source>
        <dbReference type="Proteomes" id="UP000175989"/>
    </source>
</evidence>
<dbReference type="Proteomes" id="UP000175989">
    <property type="component" value="Unassembled WGS sequence"/>
</dbReference>
<organism evidence="2 3">
    <name type="scientific">Duganella phyllosphaerae</name>
    <dbReference type="NCBI Taxonomy" id="762836"/>
    <lineage>
        <taxon>Bacteria</taxon>
        <taxon>Pseudomonadati</taxon>
        <taxon>Pseudomonadota</taxon>
        <taxon>Betaproteobacteria</taxon>
        <taxon>Burkholderiales</taxon>
        <taxon>Oxalobacteraceae</taxon>
        <taxon>Telluria group</taxon>
        <taxon>Duganella</taxon>
    </lineage>
</organism>
<dbReference type="Pfam" id="PF06082">
    <property type="entry name" value="YjbH"/>
    <property type="match status" value="3"/>
</dbReference>
<dbReference type="CDD" id="cd03394">
    <property type="entry name" value="PAP2_like_5"/>
    <property type="match status" value="1"/>
</dbReference>
<evidence type="ECO:0000259" key="1">
    <source>
        <dbReference type="SMART" id="SM00014"/>
    </source>
</evidence>
<sequence>MGHDSLAATPSLNGQSGYINTPSAAVEADGTFSVGYSYDSPYGQLWATTTILPFVQVTGRYVSITGIPPFGFSPSELDYGKNYGRYKDKVIDGKVRLWNESDWMPAVAIGSSDVFGTQLFKSYYGVASKTIGAARNIEVSVGYGTKRMDGAFAGMRWTPVKLPNWSVVAEYNSVDYKQDFRADLSGAINRRKGPAVGLEYRWGWLGLQAARGRDNFSVNAFVSIPFGEREYVPKIYEPPFFEDKHPITPPSITEWRQDAGYGADLIKALAAQDYQNIRVTLTGNTLNLTLTNNRIYDMGRSIGRAMRTALAFTPAGVTTIKVTYTKLDQPLTTYEFFDLPKLQDYLAGKIDRKAFNEVVLVRYPNKDDVIADDQQGWLAGLLDESGPAVVANAAPAQAPTVAMAAVAPGPATLSATEAPVHTTVSPPSAPTPAATAVAGALPVPPRAASGVATVTGVEADGKLRVAMGHEGDVVQLTSVDRESNRFKVAPKLGFFFNDPSGAFRYSLSAAANYDRRLSDGLYLNTAASVSLIETVSGVKQPSNSNLPHVRTDVAKYLGESRFALSRVLLNKYATPAERWYVRGSVGLYEDMFRGAGGQVLYLPKNSQWAVDLSVDALQQRGYKRLFDSLDYKTVTAIASLHYKMPHGITVTARAGRFLAKDNGVRMEFKRRFDSGIEVGAWYTHTNGNDITTPGTPSKPYQDRGVFLSIPLRTMLPLDSQNTMGFSLSPWTRDVGQMVASPGDLYDMVEKPRRDMNSYDGLGNFAERPDEQQLPAVNPPDVPFENPVPVVRERINQSLEVIPAPREWVRPVTMTVGAILVSALADKPVDRQMKKYQDKKALRGLNTYGNALPYALVGAAGAAFALGDERLSNTGLIAMQSIAAATGVSLVGKYAVGRARPEEERGPWSRVGEGYSRSDAAFPSGHAAVSFAAITPFAKEYNAPWLYGVAALGSAGRVAGRKHWVSDTVAGSVIGYAIGSWLWQAQREQHGGGLSIVPGPKSVAVSWQKSY</sequence>